<dbReference type="EMBL" id="PUIB01000024">
    <property type="protein sequence ID" value="PQO28668.1"/>
    <property type="molecule type" value="Genomic_DNA"/>
</dbReference>
<dbReference type="Proteomes" id="UP000239388">
    <property type="component" value="Unassembled WGS sequence"/>
</dbReference>
<evidence type="ECO:0000313" key="2">
    <source>
        <dbReference type="EMBL" id="PQO28668.1"/>
    </source>
</evidence>
<dbReference type="PROSITE" id="PS51832">
    <property type="entry name" value="HD_GYP"/>
    <property type="match status" value="1"/>
</dbReference>
<dbReference type="AlphaFoldDB" id="A0A2S8F930"/>
<dbReference type="Pfam" id="PF13487">
    <property type="entry name" value="HD_5"/>
    <property type="match status" value="1"/>
</dbReference>
<dbReference type="SUPFAM" id="SSF109604">
    <property type="entry name" value="HD-domain/PDEase-like"/>
    <property type="match status" value="1"/>
</dbReference>
<dbReference type="RefSeq" id="WP_105357824.1">
    <property type="nucleotide sequence ID" value="NZ_PUIB01000024.1"/>
</dbReference>
<dbReference type="SMART" id="SM00471">
    <property type="entry name" value="HDc"/>
    <property type="match status" value="1"/>
</dbReference>
<evidence type="ECO:0000259" key="1">
    <source>
        <dbReference type="PROSITE" id="PS51832"/>
    </source>
</evidence>
<dbReference type="GO" id="GO:0016787">
    <property type="term" value="F:hydrolase activity"/>
    <property type="evidence" value="ECO:0007669"/>
    <property type="project" value="UniProtKB-KW"/>
</dbReference>
<keyword evidence="2" id="KW-0378">Hydrolase</keyword>
<protein>
    <submittedName>
        <fullName evidence="2">Metal-dependent phosphohydrolase</fullName>
    </submittedName>
</protein>
<dbReference type="PANTHER" id="PTHR43155">
    <property type="entry name" value="CYCLIC DI-GMP PHOSPHODIESTERASE PA4108-RELATED"/>
    <property type="match status" value="1"/>
</dbReference>
<dbReference type="CDD" id="cd00077">
    <property type="entry name" value="HDc"/>
    <property type="match status" value="1"/>
</dbReference>
<gene>
    <name evidence="2" type="ORF">C5Y98_23065</name>
</gene>
<dbReference type="InterPro" id="IPR037522">
    <property type="entry name" value="HD_GYP_dom"/>
</dbReference>
<evidence type="ECO:0000313" key="3">
    <source>
        <dbReference type="Proteomes" id="UP000239388"/>
    </source>
</evidence>
<organism evidence="2 3">
    <name type="scientific">Blastopirellula marina</name>
    <dbReference type="NCBI Taxonomy" id="124"/>
    <lineage>
        <taxon>Bacteria</taxon>
        <taxon>Pseudomonadati</taxon>
        <taxon>Planctomycetota</taxon>
        <taxon>Planctomycetia</taxon>
        <taxon>Pirellulales</taxon>
        <taxon>Pirellulaceae</taxon>
        <taxon>Blastopirellula</taxon>
    </lineage>
</organism>
<dbReference type="PANTHER" id="PTHR43155:SF2">
    <property type="entry name" value="CYCLIC DI-GMP PHOSPHODIESTERASE PA4108"/>
    <property type="match status" value="1"/>
</dbReference>
<reference evidence="2 3" key="1">
    <citation type="submission" date="2018-02" db="EMBL/GenBank/DDBJ databases">
        <title>Comparative genomes isolates from brazilian mangrove.</title>
        <authorList>
            <person name="Araujo J.E."/>
            <person name="Taketani R.G."/>
            <person name="Silva M.C.P."/>
            <person name="Loureco M.V."/>
            <person name="Andreote F.D."/>
        </authorList>
    </citation>
    <scope>NUCLEOTIDE SEQUENCE [LARGE SCALE GENOMIC DNA]</scope>
    <source>
        <strain evidence="2 3">NAP PRIS-MGV</strain>
    </source>
</reference>
<feature type="domain" description="HD-GYP" evidence="1">
    <location>
        <begin position="137"/>
        <end position="325"/>
    </location>
</feature>
<dbReference type="OrthoDB" id="9759601at2"/>
<name>A0A2S8F930_9BACT</name>
<accession>A0A2S8F930</accession>
<proteinExistence type="predicted"/>
<dbReference type="InterPro" id="IPR003607">
    <property type="entry name" value="HD/PDEase_dom"/>
</dbReference>
<comment type="caution">
    <text evidence="2">The sequence shown here is derived from an EMBL/GenBank/DDBJ whole genome shotgun (WGS) entry which is preliminary data.</text>
</comment>
<dbReference type="Gene3D" id="1.10.3210.10">
    <property type="entry name" value="Hypothetical protein af1432"/>
    <property type="match status" value="1"/>
</dbReference>
<sequence length="325" mass="37300">MTPTSTIAIQCLGYTPIPVALLSCDEVPMVDLYRKDVETGRLRLYRAANVPMVPEDLERLVQSKVSWLYTPEVDQGEMQLYIRRKLDRLVNDNSLNVRERFGRLNEVVEGILGSAFEVDETDELMRSSAYVASMAVRLLCQNEMTAGDLISLLHHDYQTVTHSLNVAYMMVTLAREMRMVSDSELQSVAVAGILHDVGKLSVSERILNKSQRLQRREERIAQKHPAHGFRRLCERTDISYGQLMVVYQHHERMTGKGYPVGAVGEEIHPWARLCSVVNVFESLISNRPYRRRYPLTEAFQIMDGPLSAGLDREMYQCWKQHILKK</sequence>